<sequence>MNEKDKSTKMEMNGIGSVAKPQQVSSNHDATRKLRAGNPSLSPLASPFANATSTSTPGSKSITPSVKSSSTSVPSCYPALSAILQRDAAKLKVGDIKGTLHGLRELRNFATLDQRVEISRAVVNISREYDELKKCSASLLRKKQPFVPLIKKRTAPVDDDDPERDLFASEFRLLCLTLRMDSETLVRFGDVLGDGYVTSLDYLINMPNLAQRRKPAVAEEMPTTGKSAPESDTESSDNDKNMAELAREYSHPIITITIKFETNFLLRRNVSCPTHPWHPPTSKKLRINTAAELPPFTPTNLTILTTSKPAPSNTKRKPTPSVSTPCSFPPSENAVVSVSKKRDRNDALKRKRNVDEEEERSSIEREKKSTQTGFNNYMAQEMVKVQAIEKEREEERSGQRRGRRRGGKRERKSLGRWIVWLGRRERGLIVR</sequence>
<proteinExistence type="predicted"/>
<feature type="compositionally biased region" description="Polar residues" evidence="1">
    <location>
        <begin position="298"/>
        <end position="313"/>
    </location>
</feature>
<feature type="compositionally biased region" description="Basic and acidic residues" evidence="1">
    <location>
        <begin position="360"/>
        <end position="369"/>
    </location>
</feature>
<feature type="region of interest" description="Disordered" evidence="1">
    <location>
        <begin position="1"/>
        <end position="72"/>
    </location>
</feature>
<evidence type="ECO:0000313" key="3">
    <source>
        <dbReference type="Proteomes" id="UP000249056"/>
    </source>
</evidence>
<dbReference type="Proteomes" id="UP000249056">
    <property type="component" value="Unassembled WGS sequence"/>
</dbReference>
<gene>
    <name evidence="2" type="ORF">DID88_000730</name>
</gene>
<dbReference type="AlphaFoldDB" id="A0A395IIP2"/>
<dbReference type="EMBL" id="QKRW01000044">
    <property type="protein sequence ID" value="RAL60105.1"/>
    <property type="molecule type" value="Genomic_DNA"/>
</dbReference>
<feature type="region of interest" description="Disordered" evidence="1">
    <location>
        <begin position="296"/>
        <end position="375"/>
    </location>
</feature>
<protein>
    <submittedName>
        <fullName evidence="2">Uncharacterized protein</fullName>
    </submittedName>
</protein>
<feature type="compositionally biased region" description="Basic residues" evidence="1">
    <location>
        <begin position="399"/>
        <end position="411"/>
    </location>
</feature>
<dbReference type="OrthoDB" id="3564029at2759"/>
<feature type="compositionally biased region" description="Low complexity" evidence="1">
    <location>
        <begin position="59"/>
        <end position="72"/>
    </location>
</feature>
<keyword evidence="3" id="KW-1185">Reference proteome</keyword>
<comment type="caution">
    <text evidence="2">The sequence shown here is derived from an EMBL/GenBank/DDBJ whole genome shotgun (WGS) entry which is preliminary data.</text>
</comment>
<feature type="compositionally biased region" description="Basic and acidic residues" evidence="1">
    <location>
        <begin position="388"/>
        <end position="398"/>
    </location>
</feature>
<name>A0A395IIP2_9HELO</name>
<feature type="region of interest" description="Disordered" evidence="1">
    <location>
        <begin position="388"/>
        <end position="411"/>
    </location>
</feature>
<evidence type="ECO:0000313" key="2">
    <source>
        <dbReference type="EMBL" id="RAL60105.1"/>
    </source>
</evidence>
<evidence type="ECO:0000256" key="1">
    <source>
        <dbReference type="SAM" id="MobiDB-lite"/>
    </source>
</evidence>
<organism evidence="2 3">
    <name type="scientific">Monilinia fructigena</name>
    <dbReference type="NCBI Taxonomy" id="38457"/>
    <lineage>
        <taxon>Eukaryota</taxon>
        <taxon>Fungi</taxon>
        <taxon>Dikarya</taxon>
        <taxon>Ascomycota</taxon>
        <taxon>Pezizomycotina</taxon>
        <taxon>Leotiomycetes</taxon>
        <taxon>Helotiales</taxon>
        <taxon>Sclerotiniaceae</taxon>
        <taxon>Monilinia</taxon>
    </lineage>
</organism>
<reference evidence="2 3" key="1">
    <citation type="submission" date="2018-06" db="EMBL/GenBank/DDBJ databases">
        <title>Genome Sequence of the Brown Rot Fungal Pathogen Monilinia fructigena.</title>
        <authorList>
            <person name="Landi L."/>
            <person name="De Miccolis Angelini R.M."/>
            <person name="Pollastro S."/>
            <person name="Abate D."/>
            <person name="Faretra F."/>
            <person name="Romanazzi G."/>
        </authorList>
    </citation>
    <scope>NUCLEOTIDE SEQUENCE [LARGE SCALE GENOMIC DNA]</scope>
    <source>
        <strain evidence="2 3">Mfrg269</strain>
    </source>
</reference>
<feature type="region of interest" description="Disordered" evidence="1">
    <location>
        <begin position="213"/>
        <end position="240"/>
    </location>
</feature>
<feature type="compositionally biased region" description="Polar residues" evidence="1">
    <location>
        <begin position="39"/>
        <end position="58"/>
    </location>
</feature>
<accession>A0A395IIP2</accession>